<dbReference type="SUPFAM" id="SSF46689">
    <property type="entry name" value="Homeodomain-like"/>
    <property type="match status" value="1"/>
</dbReference>
<dbReference type="Proteomes" id="UP000647172">
    <property type="component" value="Unassembled WGS sequence"/>
</dbReference>
<sequence>MSLDRLREHFGVSRDTMAAWLRDEPTPEWTRRPRAKDDLRARAVALRQGGATVPEIAAALSISKSTAYLWVRHLPLDETSEQAQRRRSEHSRRVSETRWEPLRKKRDADRAAINDDQAAWVDELSDREVRLLGAVAYWCEGTKAKPWQPNRCRVTFINSDPGLIRLFLRFLESWGEDRQVLRYRISIHESADAEAAGRWWAEEVGVPFEIFRRPTLKTHNPSTVRHNVGDPYRGCLVVDVPESRTLYWKIEGLMGGIAAAMRSIEEVRM</sequence>
<dbReference type="EMBL" id="BOMQ01000045">
    <property type="protein sequence ID" value="GIE50196.1"/>
    <property type="molecule type" value="Genomic_DNA"/>
</dbReference>
<accession>A0A919MM50</accession>
<dbReference type="InterPro" id="IPR009057">
    <property type="entry name" value="Homeodomain-like_sf"/>
</dbReference>
<dbReference type="AlphaFoldDB" id="A0A919MM50"/>
<proteinExistence type="predicted"/>
<evidence type="ECO:0000313" key="1">
    <source>
        <dbReference type="EMBL" id="GIE50196.1"/>
    </source>
</evidence>
<dbReference type="Gene3D" id="1.10.10.60">
    <property type="entry name" value="Homeodomain-like"/>
    <property type="match status" value="1"/>
</dbReference>
<evidence type="ECO:0000313" key="2">
    <source>
        <dbReference type="Proteomes" id="UP000647172"/>
    </source>
</evidence>
<reference evidence="1" key="1">
    <citation type="submission" date="2021-01" db="EMBL/GenBank/DDBJ databases">
        <title>Whole genome shotgun sequence of Actinoplanes nipponensis NBRC 14063.</title>
        <authorList>
            <person name="Komaki H."/>
            <person name="Tamura T."/>
        </authorList>
    </citation>
    <scope>NUCLEOTIDE SEQUENCE</scope>
    <source>
        <strain evidence="1">NBRC 14063</strain>
    </source>
</reference>
<dbReference type="RefSeq" id="WP_203769943.1">
    <property type="nucleotide sequence ID" value="NZ_BAAAYJ010000007.1"/>
</dbReference>
<gene>
    <name evidence="1" type="ORF">Ani05nite_37300</name>
</gene>
<protein>
    <recommendedName>
        <fullName evidence="3">Homeodomain-like domain-containing protein</fullName>
    </recommendedName>
</protein>
<name>A0A919MM50_9ACTN</name>
<evidence type="ECO:0008006" key="3">
    <source>
        <dbReference type="Google" id="ProtNLM"/>
    </source>
</evidence>
<organism evidence="1 2">
    <name type="scientific">Actinoplanes nipponensis</name>
    <dbReference type="NCBI Taxonomy" id="135950"/>
    <lineage>
        <taxon>Bacteria</taxon>
        <taxon>Bacillati</taxon>
        <taxon>Actinomycetota</taxon>
        <taxon>Actinomycetes</taxon>
        <taxon>Micromonosporales</taxon>
        <taxon>Micromonosporaceae</taxon>
        <taxon>Actinoplanes</taxon>
    </lineage>
</organism>
<comment type="caution">
    <text evidence="1">The sequence shown here is derived from an EMBL/GenBank/DDBJ whole genome shotgun (WGS) entry which is preliminary data.</text>
</comment>
<dbReference type="Pfam" id="PF13384">
    <property type="entry name" value="HTH_23"/>
    <property type="match status" value="1"/>
</dbReference>
<keyword evidence="2" id="KW-1185">Reference proteome</keyword>